<evidence type="ECO:0000313" key="8">
    <source>
        <dbReference type="Proteomes" id="UP000215931"/>
    </source>
</evidence>
<dbReference type="Gene3D" id="3.40.50.1360">
    <property type="match status" value="1"/>
</dbReference>
<sequence length="348" mass="38804">MHKCSYLVHLFKCYIVVLSVASTCWPATAAFGWVRHQPRRTLMTSIGLLARVAHQYFVLGETQQAIAERLQINRTKIHRLLAEAKERGIVSIRINAGTSQALEMEEQLRRKYRLDICSVTPNDTGSELGLSEVIGIYAAQTVETLLRDDMTVAMAWGRTMRWLASNIEPVALRNVTVVPLLGSLSRRSSIDKYDAAAVFAQRTQAESYYLPGPIICDSRDSRETILQQPSAREVIQKALNADLALMSVGGTTSSTLRSVGYMTDEEFDDILRMKPIGNFLGYFFDRNAELIDHPVNERIVGVYPLDTMNIPKRILVSGGKNKVGIMAKLLEKGFFTGLITDQETGSSL</sequence>
<keyword evidence="4" id="KW-0804">Transcription</keyword>
<accession>A0A271KJ37</accession>
<protein>
    <recommendedName>
        <fullName evidence="6">Sugar-binding domain-containing protein</fullName>
    </recommendedName>
</protein>
<dbReference type="GO" id="GO:0030246">
    <property type="term" value="F:carbohydrate binding"/>
    <property type="evidence" value="ECO:0007669"/>
    <property type="project" value="InterPro"/>
</dbReference>
<keyword evidence="3" id="KW-0238">DNA-binding</keyword>
<keyword evidence="2" id="KW-0805">Transcription regulation</keyword>
<name>A0A271KJ37_9HYPH</name>
<evidence type="ECO:0000259" key="6">
    <source>
        <dbReference type="Pfam" id="PF04198"/>
    </source>
</evidence>
<dbReference type="EMBL" id="NPKH01000016">
    <property type="protein sequence ID" value="PAP95841.1"/>
    <property type="molecule type" value="Genomic_DNA"/>
</dbReference>
<dbReference type="GO" id="GO:0003677">
    <property type="term" value="F:DNA binding"/>
    <property type="evidence" value="ECO:0007669"/>
    <property type="project" value="UniProtKB-KW"/>
</dbReference>
<dbReference type="InterPro" id="IPR051054">
    <property type="entry name" value="SorC_transcr_regulators"/>
</dbReference>
<feature type="domain" description="Sugar-binding" evidence="6">
    <location>
        <begin position="100"/>
        <end position="345"/>
    </location>
</feature>
<reference evidence="7 8" key="1">
    <citation type="submission" date="2017-08" db="EMBL/GenBank/DDBJ databases">
        <title>Mesorhizobium wenxinae sp. nov., a novel rhizobial species isolated from root nodules of chickpea (Cicer arietinum L.).</title>
        <authorList>
            <person name="Zhang J."/>
        </authorList>
    </citation>
    <scope>NUCLEOTIDE SEQUENCE [LARGE SCALE GENOMIC DNA]</scope>
    <source>
        <strain evidence="8">WYCCWR 10019</strain>
    </source>
</reference>
<keyword evidence="8" id="KW-1185">Reference proteome</keyword>
<evidence type="ECO:0000256" key="1">
    <source>
        <dbReference type="ARBA" id="ARBA00010466"/>
    </source>
</evidence>
<evidence type="ECO:0000256" key="3">
    <source>
        <dbReference type="ARBA" id="ARBA00023125"/>
    </source>
</evidence>
<evidence type="ECO:0000313" key="7">
    <source>
        <dbReference type="EMBL" id="PAP95841.1"/>
    </source>
</evidence>
<organism evidence="7 8">
    <name type="scientific">Mesorhizobium wenxiniae</name>
    <dbReference type="NCBI Taxonomy" id="2014805"/>
    <lineage>
        <taxon>Bacteria</taxon>
        <taxon>Pseudomonadati</taxon>
        <taxon>Pseudomonadota</taxon>
        <taxon>Alphaproteobacteria</taxon>
        <taxon>Hyphomicrobiales</taxon>
        <taxon>Phyllobacteriaceae</taxon>
        <taxon>Mesorhizobium</taxon>
    </lineage>
</organism>
<dbReference type="InterPro" id="IPR037171">
    <property type="entry name" value="NagB/RpiA_transferase-like"/>
</dbReference>
<feature type="signal peptide" evidence="5">
    <location>
        <begin position="1"/>
        <end position="29"/>
    </location>
</feature>
<dbReference type="PANTHER" id="PTHR34294:SF1">
    <property type="entry name" value="TRANSCRIPTIONAL REGULATOR LSRR"/>
    <property type="match status" value="1"/>
</dbReference>
<dbReference type="InterPro" id="IPR007324">
    <property type="entry name" value="Sugar-bd_dom_put"/>
</dbReference>
<keyword evidence="5" id="KW-0732">Signal</keyword>
<dbReference type="AlphaFoldDB" id="A0A271KJ37"/>
<gene>
    <name evidence="7" type="ORF">CIT31_08530</name>
</gene>
<evidence type="ECO:0000256" key="5">
    <source>
        <dbReference type="SAM" id="SignalP"/>
    </source>
</evidence>
<dbReference type="OrthoDB" id="186585at2"/>
<dbReference type="PANTHER" id="PTHR34294">
    <property type="entry name" value="TRANSCRIPTIONAL REGULATOR-RELATED"/>
    <property type="match status" value="1"/>
</dbReference>
<dbReference type="InterPro" id="IPR036388">
    <property type="entry name" value="WH-like_DNA-bd_sf"/>
</dbReference>
<dbReference type="SUPFAM" id="SSF100950">
    <property type="entry name" value="NagB/RpiA/CoA transferase-like"/>
    <property type="match status" value="1"/>
</dbReference>
<evidence type="ECO:0000256" key="4">
    <source>
        <dbReference type="ARBA" id="ARBA00023163"/>
    </source>
</evidence>
<dbReference type="Pfam" id="PF04198">
    <property type="entry name" value="Sugar-bind"/>
    <property type="match status" value="1"/>
</dbReference>
<feature type="chain" id="PRO_5012673353" description="Sugar-binding domain-containing protein" evidence="5">
    <location>
        <begin position="30"/>
        <end position="348"/>
    </location>
</feature>
<comment type="caution">
    <text evidence="7">The sequence shown here is derived from an EMBL/GenBank/DDBJ whole genome shotgun (WGS) entry which is preliminary data.</text>
</comment>
<evidence type="ECO:0000256" key="2">
    <source>
        <dbReference type="ARBA" id="ARBA00023015"/>
    </source>
</evidence>
<comment type="similarity">
    <text evidence="1">Belongs to the SorC transcriptional regulatory family.</text>
</comment>
<dbReference type="Proteomes" id="UP000215931">
    <property type="component" value="Unassembled WGS sequence"/>
</dbReference>
<proteinExistence type="inferred from homology"/>
<dbReference type="Gene3D" id="1.10.10.10">
    <property type="entry name" value="Winged helix-like DNA-binding domain superfamily/Winged helix DNA-binding domain"/>
    <property type="match status" value="1"/>
</dbReference>